<gene>
    <name evidence="5" type="ORF">SAMN06265827_104200</name>
</gene>
<accession>A0A285G3C4</accession>
<evidence type="ECO:0000256" key="1">
    <source>
        <dbReference type="ARBA" id="ARBA00004196"/>
    </source>
</evidence>
<name>A0A285G3C4_9FIRM</name>
<dbReference type="GO" id="GO:0030246">
    <property type="term" value="F:carbohydrate binding"/>
    <property type="evidence" value="ECO:0007669"/>
    <property type="project" value="UniProtKB-ARBA"/>
</dbReference>
<dbReference type="PANTHER" id="PTHR46847:SF1">
    <property type="entry name" value="D-ALLOSE-BINDING PERIPLASMIC PROTEIN-RELATED"/>
    <property type="match status" value="1"/>
</dbReference>
<comment type="subcellular location">
    <subcellularLocation>
        <location evidence="1">Cell envelope</location>
    </subcellularLocation>
</comment>
<dbReference type="GO" id="GO:0030313">
    <property type="term" value="C:cell envelope"/>
    <property type="evidence" value="ECO:0007669"/>
    <property type="project" value="UniProtKB-SubCell"/>
</dbReference>
<dbReference type="EMBL" id="OBDZ01000004">
    <property type="protein sequence ID" value="SNY17833.1"/>
    <property type="molecule type" value="Genomic_DNA"/>
</dbReference>
<reference evidence="6" key="1">
    <citation type="submission" date="2017-09" db="EMBL/GenBank/DDBJ databases">
        <authorList>
            <person name="Varghese N."/>
            <person name="Submissions S."/>
        </authorList>
    </citation>
    <scope>NUCLEOTIDE SEQUENCE [LARGE SCALE GENOMIC DNA]</scope>
    <source>
        <strain evidence="6">MSL47</strain>
    </source>
</reference>
<dbReference type="InterPro" id="IPR025997">
    <property type="entry name" value="SBP_2_dom"/>
</dbReference>
<comment type="similarity">
    <text evidence="2">Belongs to the bacterial solute-binding protein 2 family.</text>
</comment>
<dbReference type="OrthoDB" id="9769193at2"/>
<sequence>MNRKSRMIILMFFILIIGGCKFSAEDLNPFTIPIESENPMVVGVSMANMKEDVYKVMKEAIMEYKTEINADIIWKDANNDIRQQEEDIKSLIEQKVDIIIFHAVRTDEPGKEIIRLINKLNIPIVALDRLPKDSKVDAYISADNFRAGQLQARYLADQIDKKGNIIILKGDKNTNVTDNITIGNESELKNNKEIKIIKEEFHHNWSKKLAKETIDQILKDNQKIDGIIANNDKLALGAIAALEENNMSEKVFVVGSDASREASIAIAQGKLDATIDKMSYTMGKKALIVASFIVRGTDWNWDRTIKNGEHDIKLIISPVKLIDKYNIETLEERWGKLPTKE</sequence>
<evidence type="ECO:0000313" key="6">
    <source>
        <dbReference type="Proteomes" id="UP000219573"/>
    </source>
</evidence>
<evidence type="ECO:0000313" key="5">
    <source>
        <dbReference type="EMBL" id="SNY17833.1"/>
    </source>
</evidence>
<evidence type="ECO:0000259" key="4">
    <source>
        <dbReference type="Pfam" id="PF13407"/>
    </source>
</evidence>
<dbReference type="RefSeq" id="WP_097016833.1">
    <property type="nucleotide sequence ID" value="NZ_OBDZ01000004.1"/>
</dbReference>
<dbReference type="Proteomes" id="UP000219573">
    <property type="component" value="Unassembled WGS sequence"/>
</dbReference>
<dbReference type="PROSITE" id="PS51257">
    <property type="entry name" value="PROKAR_LIPOPROTEIN"/>
    <property type="match status" value="1"/>
</dbReference>
<dbReference type="InterPro" id="IPR028082">
    <property type="entry name" value="Peripla_BP_I"/>
</dbReference>
<proteinExistence type="inferred from homology"/>
<feature type="domain" description="Periplasmic binding protein" evidence="4">
    <location>
        <begin position="42"/>
        <end position="296"/>
    </location>
</feature>
<keyword evidence="6" id="KW-1185">Reference proteome</keyword>
<protein>
    <submittedName>
        <fullName evidence="5">Monosaccharide ABC transporter substrate-binding protein, CUT2 family</fullName>
    </submittedName>
</protein>
<organism evidence="5 6">
    <name type="scientific">Orenia metallireducens</name>
    <dbReference type="NCBI Taxonomy" id="1413210"/>
    <lineage>
        <taxon>Bacteria</taxon>
        <taxon>Bacillati</taxon>
        <taxon>Bacillota</taxon>
        <taxon>Clostridia</taxon>
        <taxon>Halanaerobiales</taxon>
        <taxon>Halobacteroidaceae</taxon>
        <taxon>Orenia</taxon>
    </lineage>
</organism>
<dbReference type="Pfam" id="PF13407">
    <property type="entry name" value="Peripla_BP_4"/>
    <property type="match status" value="1"/>
</dbReference>
<evidence type="ECO:0000256" key="3">
    <source>
        <dbReference type="ARBA" id="ARBA00022729"/>
    </source>
</evidence>
<dbReference type="AlphaFoldDB" id="A0A285G3C4"/>
<keyword evidence="3" id="KW-0732">Signal</keyword>
<dbReference type="Gene3D" id="3.40.50.2300">
    <property type="match status" value="2"/>
</dbReference>
<dbReference type="STRING" id="1413210.U472_00650"/>
<evidence type="ECO:0000256" key="2">
    <source>
        <dbReference type="ARBA" id="ARBA00007639"/>
    </source>
</evidence>
<dbReference type="SUPFAM" id="SSF53822">
    <property type="entry name" value="Periplasmic binding protein-like I"/>
    <property type="match status" value="1"/>
</dbReference>
<dbReference type="PANTHER" id="PTHR46847">
    <property type="entry name" value="D-ALLOSE-BINDING PERIPLASMIC PROTEIN-RELATED"/>
    <property type="match status" value="1"/>
</dbReference>